<keyword evidence="8 17" id="KW-0255">Endonuclease</keyword>
<evidence type="ECO:0000256" key="3">
    <source>
        <dbReference type="ARBA" id="ARBA00004286"/>
    </source>
</evidence>
<feature type="compositionally biased region" description="Basic residues" evidence="18">
    <location>
        <begin position="760"/>
        <end position="777"/>
    </location>
</feature>
<dbReference type="InterPro" id="IPR003923">
    <property type="entry name" value="TAF10"/>
</dbReference>
<dbReference type="FunFam" id="3.60.21.10:FF:000011">
    <property type="entry name" value="Double-strand break repair protein"/>
    <property type="match status" value="1"/>
</dbReference>
<dbReference type="GO" id="GO:0000014">
    <property type="term" value="F:single-stranded DNA endodeoxyribonuclease activity"/>
    <property type="evidence" value="ECO:0007669"/>
    <property type="project" value="TreeGrafter"/>
</dbReference>
<dbReference type="GO" id="GO:0042138">
    <property type="term" value="P:meiotic DNA double-strand break formation"/>
    <property type="evidence" value="ECO:0007669"/>
    <property type="project" value="TreeGrafter"/>
</dbReference>
<dbReference type="PANTHER" id="PTHR10139:SF1">
    <property type="entry name" value="DOUBLE-STRAND BREAK REPAIR PROTEIN MRE11"/>
    <property type="match status" value="1"/>
</dbReference>
<dbReference type="GO" id="GO:0000724">
    <property type="term" value="P:double-strand break repair via homologous recombination"/>
    <property type="evidence" value="ECO:0007669"/>
    <property type="project" value="TreeGrafter"/>
</dbReference>
<gene>
    <name evidence="20" type="ORF">G7Y89_g5102</name>
</gene>
<feature type="compositionally biased region" description="Basic and acidic residues" evidence="18">
    <location>
        <begin position="701"/>
        <end position="711"/>
    </location>
</feature>
<evidence type="ECO:0000256" key="18">
    <source>
        <dbReference type="SAM" id="MobiDB-lite"/>
    </source>
</evidence>
<dbReference type="PANTHER" id="PTHR10139">
    <property type="entry name" value="DOUBLE-STRAND BREAK REPAIR PROTEIN MRE11"/>
    <property type="match status" value="1"/>
</dbReference>
<keyword evidence="15 17" id="KW-0469">Meiosis</keyword>
<reference evidence="20 21" key="1">
    <citation type="submission" date="2020-03" db="EMBL/GenBank/DDBJ databases">
        <title>Draft Genome Sequence of Cudoniella acicularis.</title>
        <authorList>
            <person name="Buettner E."/>
            <person name="Kellner H."/>
        </authorList>
    </citation>
    <scope>NUCLEOTIDE SEQUENCE [LARGE SCALE GENOMIC DNA]</scope>
    <source>
        <strain evidence="20 21">DSM 108380</strain>
    </source>
</reference>
<dbReference type="GO" id="GO:0030145">
    <property type="term" value="F:manganese ion binding"/>
    <property type="evidence" value="ECO:0007669"/>
    <property type="project" value="InterPro"/>
</dbReference>
<dbReference type="GO" id="GO:0031573">
    <property type="term" value="P:mitotic intra-S DNA damage checkpoint signaling"/>
    <property type="evidence" value="ECO:0007669"/>
    <property type="project" value="TreeGrafter"/>
</dbReference>
<evidence type="ECO:0000256" key="7">
    <source>
        <dbReference type="ARBA" id="ARBA00022723"/>
    </source>
</evidence>
<feature type="compositionally biased region" description="Acidic residues" evidence="18">
    <location>
        <begin position="851"/>
        <end position="860"/>
    </location>
</feature>
<keyword evidence="7" id="KW-0479">Metal-binding</keyword>
<keyword evidence="6 17" id="KW-0540">Nuclease</keyword>
<evidence type="ECO:0000259" key="19">
    <source>
        <dbReference type="SMART" id="SM01347"/>
    </source>
</evidence>
<comment type="similarity">
    <text evidence="4 17">Belongs to the MRE11/RAD32 family.</text>
</comment>
<evidence type="ECO:0000256" key="14">
    <source>
        <dbReference type="ARBA" id="ARBA00023242"/>
    </source>
</evidence>
<evidence type="ECO:0000256" key="17">
    <source>
        <dbReference type="RuleBase" id="RU003447"/>
    </source>
</evidence>
<dbReference type="Proteomes" id="UP000566819">
    <property type="component" value="Unassembled WGS sequence"/>
</dbReference>
<keyword evidence="10 17" id="KW-0378">Hydrolase</keyword>
<evidence type="ECO:0000256" key="13">
    <source>
        <dbReference type="ARBA" id="ARBA00023211"/>
    </source>
</evidence>
<evidence type="ECO:0000256" key="16">
    <source>
        <dbReference type="ARBA" id="ARBA00064981"/>
    </source>
</evidence>
<keyword evidence="21" id="KW-1185">Reference proteome</keyword>
<dbReference type="GO" id="GO:0000723">
    <property type="term" value="P:telomere maintenance"/>
    <property type="evidence" value="ECO:0007669"/>
    <property type="project" value="TreeGrafter"/>
</dbReference>
<comment type="subunit">
    <text evidence="16">Component of the MRN complex composed of two heterodimers RAD50 and MRE11 associated with a single NBS1.</text>
</comment>
<evidence type="ECO:0000256" key="6">
    <source>
        <dbReference type="ARBA" id="ARBA00022722"/>
    </source>
</evidence>
<feature type="compositionally biased region" description="Polar residues" evidence="18">
    <location>
        <begin position="831"/>
        <end position="843"/>
    </location>
</feature>
<dbReference type="Gene3D" id="3.60.21.10">
    <property type="match status" value="1"/>
</dbReference>
<feature type="domain" description="Mre11 DNA-binding" evidence="19">
    <location>
        <begin position="480"/>
        <end position="638"/>
    </location>
</feature>
<name>A0A8H4W617_9HELO</name>
<protein>
    <recommendedName>
        <fullName evidence="19">Mre11 DNA-binding domain-containing protein</fullName>
    </recommendedName>
</protein>
<evidence type="ECO:0000313" key="21">
    <source>
        <dbReference type="Proteomes" id="UP000566819"/>
    </source>
</evidence>
<dbReference type="AlphaFoldDB" id="A0A8H4W617"/>
<feature type="compositionally biased region" description="Low complexity" evidence="18">
    <location>
        <begin position="778"/>
        <end position="790"/>
    </location>
</feature>
<evidence type="ECO:0000256" key="10">
    <source>
        <dbReference type="ARBA" id="ARBA00022801"/>
    </source>
</evidence>
<evidence type="ECO:0000256" key="15">
    <source>
        <dbReference type="ARBA" id="ARBA00023254"/>
    </source>
</evidence>
<dbReference type="NCBIfam" id="TIGR00583">
    <property type="entry name" value="mre11"/>
    <property type="match status" value="1"/>
</dbReference>
<keyword evidence="5" id="KW-0158">Chromosome</keyword>
<dbReference type="Pfam" id="PF04152">
    <property type="entry name" value="Mre11_DNA_bind"/>
    <property type="match status" value="1"/>
</dbReference>
<dbReference type="Pfam" id="PF03540">
    <property type="entry name" value="TAF10"/>
    <property type="match status" value="1"/>
</dbReference>
<evidence type="ECO:0000256" key="11">
    <source>
        <dbReference type="ARBA" id="ARBA00022839"/>
    </source>
</evidence>
<feature type="compositionally biased region" description="Gly residues" evidence="18">
    <location>
        <begin position="133"/>
        <end position="152"/>
    </location>
</feature>
<dbReference type="Gene3D" id="3.30.110.110">
    <property type="entry name" value="Mre11, capping domain"/>
    <property type="match status" value="1"/>
</dbReference>
<sequence>MPKLERLKYNLTNEFTLSEPRLISGETCFRLAIYVIDKNKGVNRVPQNSVTNYYLTKAGLPPPPQTDERLARLLALATQKFIADIAADAYQYSRIRSSNSSNANNPMGNLGAAAGFPVPGQPATAPGSKEQQGRGGPLGIQRPGYGGGGQGGSQNRTVLTMEDLGMAVGEYGVNVKRGEYYRAKEQRVHGRWDFPTADTIRILVATDSHVGYEERDPIRKDDSWTSFDEVMQLAKSEDVDMVLLAGDLFHDNKPSRKSMYKVMRSLRMNCLGEKPCELEWLSDASDIFDGSFNHVNYEDPDINVAIPVFSIHGNHDDPTGDGHFCSLDLLHIAGLLNYFGRTPQSDKIEVRPVLLQKGQTKLALYGMSNVRDERLFRTFRDGNVKFYKPGVQQKDWFNLMAVHQNHHAHTETGYLPENFLPDFLDLVVWGHEHECLIDPRLNPEMMFHIMQPGSSVATSLVPGEAVAKHVAILEVTGKEFKVHKHRIKSVRPFITREITLAADPRFRKLAKVNDNRSLLTKELVEVVEEMIEEAKAEWLAIQDYQNVEPENIPLPLVRLKIEFSAPDGGKFDCENPQRLSNRFVGKEKNEQDMPDEAKLAAIAAAESIKVERLVREFLTAQSLKILPQAPFGDAVSQFVDKDDRHAMETFVSDSLSGQVNQLLLRDNDDEEDIETAMDRYRAKVDADFAAGRLKRRKRDGKLKPKPEHWDTDNDGEWADQPGAHEFVDAEEEAEEPARRRKGTFIDSDDDATVLPAAKSTTKKAPAKKAPAKPRASAKTKAPAKAPAKTATRGRKKATEPSDDDEDEDLVMLDAPPPPKSQPKRVAAAKGRQTQLTFTQSQPKSAAARELSDDEISDDAFEPAPSASSRRK</sequence>
<keyword evidence="9 17" id="KW-0227">DNA damage</keyword>
<proteinExistence type="inferred from homology"/>
<comment type="subcellular location">
    <subcellularLocation>
        <location evidence="3">Chromosome</location>
    </subcellularLocation>
    <subcellularLocation>
        <location evidence="2">Nucleus</location>
    </subcellularLocation>
</comment>
<feature type="compositionally biased region" description="Acidic residues" evidence="18">
    <location>
        <begin position="800"/>
        <end position="810"/>
    </location>
</feature>
<dbReference type="GO" id="GO:0006352">
    <property type="term" value="P:DNA-templated transcription initiation"/>
    <property type="evidence" value="ECO:0007669"/>
    <property type="project" value="InterPro"/>
</dbReference>
<accession>A0A8H4W617</accession>
<evidence type="ECO:0000256" key="2">
    <source>
        <dbReference type="ARBA" id="ARBA00004123"/>
    </source>
</evidence>
<keyword evidence="11 17" id="KW-0269">Exonuclease</keyword>
<dbReference type="InterPro" id="IPR007281">
    <property type="entry name" value="Mre11_DNA-bd"/>
</dbReference>
<dbReference type="SMART" id="SM01347">
    <property type="entry name" value="Mre11_DNA_bind"/>
    <property type="match status" value="1"/>
</dbReference>
<dbReference type="GO" id="GO:0097552">
    <property type="term" value="P:mitochondrial double-strand break repair via homologous recombination"/>
    <property type="evidence" value="ECO:0007669"/>
    <property type="project" value="TreeGrafter"/>
</dbReference>
<keyword evidence="14 17" id="KW-0539">Nucleus</keyword>
<evidence type="ECO:0000313" key="20">
    <source>
        <dbReference type="EMBL" id="KAF4633030.1"/>
    </source>
</evidence>
<evidence type="ECO:0000256" key="4">
    <source>
        <dbReference type="ARBA" id="ARBA00009028"/>
    </source>
</evidence>
<dbReference type="CDD" id="cd00840">
    <property type="entry name" value="MPP_Mre11_N"/>
    <property type="match status" value="1"/>
</dbReference>
<comment type="cofactor">
    <cofactor evidence="1">
        <name>Mn(2+)</name>
        <dbReference type="ChEBI" id="CHEBI:29035"/>
    </cofactor>
</comment>
<feature type="region of interest" description="Disordered" evidence="18">
    <location>
        <begin position="697"/>
        <end position="871"/>
    </location>
</feature>
<dbReference type="GO" id="GO:0030870">
    <property type="term" value="C:Mre11 complex"/>
    <property type="evidence" value="ECO:0007669"/>
    <property type="project" value="InterPro"/>
</dbReference>
<dbReference type="OrthoDB" id="30417at2759"/>
<keyword evidence="12 17" id="KW-0234">DNA repair</keyword>
<organism evidence="20 21">
    <name type="scientific">Cudoniella acicularis</name>
    <dbReference type="NCBI Taxonomy" id="354080"/>
    <lineage>
        <taxon>Eukaryota</taxon>
        <taxon>Fungi</taxon>
        <taxon>Dikarya</taxon>
        <taxon>Ascomycota</taxon>
        <taxon>Pezizomycotina</taxon>
        <taxon>Leotiomycetes</taxon>
        <taxon>Helotiales</taxon>
        <taxon>Tricladiaceae</taxon>
        <taxon>Cudoniella</taxon>
    </lineage>
</organism>
<evidence type="ECO:0000256" key="8">
    <source>
        <dbReference type="ARBA" id="ARBA00022759"/>
    </source>
</evidence>
<dbReference type="SUPFAM" id="SSF56300">
    <property type="entry name" value="Metallo-dependent phosphatases"/>
    <property type="match status" value="1"/>
</dbReference>
<dbReference type="EMBL" id="JAAMPI010000296">
    <property type="protein sequence ID" value="KAF4633030.1"/>
    <property type="molecule type" value="Genomic_DNA"/>
</dbReference>
<feature type="region of interest" description="Disordered" evidence="18">
    <location>
        <begin position="98"/>
        <end position="155"/>
    </location>
</feature>
<dbReference type="InterPro" id="IPR038487">
    <property type="entry name" value="Mre11_capping_dom"/>
</dbReference>
<dbReference type="InterPro" id="IPR029052">
    <property type="entry name" value="Metallo-depent_PP-like"/>
</dbReference>
<dbReference type="Pfam" id="PF00149">
    <property type="entry name" value="Metallophos"/>
    <property type="match status" value="1"/>
</dbReference>
<keyword evidence="13 17" id="KW-0464">Manganese</keyword>
<dbReference type="GO" id="GO:0006303">
    <property type="term" value="P:double-strand break repair via nonhomologous end joining"/>
    <property type="evidence" value="ECO:0007669"/>
    <property type="project" value="TreeGrafter"/>
</dbReference>
<evidence type="ECO:0000256" key="12">
    <source>
        <dbReference type="ARBA" id="ARBA00023204"/>
    </source>
</evidence>
<evidence type="ECO:0000256" key="9">
    <source>
        <dbReference type="ARBA" id="ARBA00022763"/>
    </source>
</evidence>
<dbReference type="InterPro" id="IPR004843">
    <property type="entry name" value="Calcineurin-like_PHP"/>
</dbReference>
<dbReference type="GO" id="GO:0008296">
    <property type="term" value="F:3'-5'-DNA exonuclease activity"/>
    <property type="evidence" value="ECO:0007669"/>
    <property type="project" value="InterPro"/>
</dbReference>
<dbReference type="InterPro" id="IPR003701">
    <property type="entry name" value="Mre11"/>
</dbReference>
<dbReference type="GO" id="GO:0007095">
    <property type="term" value="P:mitotic G2 DNA damage checkpoint signaling"/>
    <property type="evidence" value="ECO:0007669"/>
    <property type="project" value="TreeGrafter"/>
</dbReference>
<evidence type="ECO:0000256" key="5">
    <source>
        <dbReference type="ARBA" id="ARBA00022454"/>
    </source>
</evidence>
<dbReference type="InterPro" id="IPR041796">
    <property type="entry name" value="Mre11_N"/>
</dbReference>
<dbReference type="GO" id="GO:0035861">
    <property type="term" value="C:site of double-strand break"/>
    <property type="evidence" value="ECO:0007669"/>
    <property type="project" value="TreeGrafter"/>
</dbReference>
<comment type="caution">
    <text evidence="20">The sequence shown here is derived from an EMBL/GenBank/DDBJ whole genome shotgun (WGS) entry which is preliminary data.</text>
</comment>
<dbReference type="CDD" id="cd07982">
    <property type="entry name" value="HFD_TAF10"/>
    <property type="match status" value="1"/>
</dbReference>
<evidence type="ECO:0000256" key="1">
    <source>
        <dbReference type="ARBA" id="ARBA00001936"/>
    </source>
</evidence>